<evidence type="ECO:0000313" key="3">
    <source>
        <dbReference type="Proteomes" id="UP000725649"/>
    </source>
</evidence>
<name>A0A928DNT0_9BACT</name>
<evidence type="ECO:0000313" key="2">
    <source>
        <dbReference type="EMBL" id="MBE6421177.1"/>
    </source>
</evidence>
<feature type="transmembrane region" description="Helical" evidence="1">
    <location>
        <begin position="63"/>
        <end position="84"/>
    </location>
</feature>
<evidence type="ECO:0000256" key="1">
    <source>
        <dbReference type="SAM" id="Phobius"/>
    </source>
</evidence>
<keyword evidence="1" id="KW-0812">Transmembrane</keyword>
<organism evidence="2 3">
    <name type="scientific">Candidatus Avelusimicrobium gallicola</name>
    <dbReference type="NCBI Taxonomy" id="2562704"/>
    <lineage>
        <taxon>Bacteria</taxon>
        <taxon>Pseudomonadati</taxon>
        <taxon>Elusimicrobiota</taxon>
        <taxon>Elusimicrobia</taxon>
        <taxon>Elusimicrobiales</taxon>
        <taxon>Elusimicrobiaceae</taxon>
        <taxon>Candidatus Avelusimicrobium</taxon>
    </lineage>
</organism>
<proteinExistence type="predicted"/>
<comment type="caution">
    <text evidence="2">The sequence shown here is derived from an EMBL/GenBank/DDBJ whole genome shotgun (WGS) entry which is preliminary data.</text>
</comment>
<feature type="transmembrane region" description="Helical" evidence="1">
    <location>
        <begin position="21"/>
        <end position="43"/>
    </location>
</feature>
<dbReference type="EMBL" id="SUVG01000003">
    <property type="protein sequence ID" value="MBE6421177.1"/>
    <property type="molecule type" value="Genomic_DNA"/>
</dbReference>
<accession>A0A928DNT0</accession>
<keyword evidence="1" id="KW-0472">Membrane</keyword>
<gene>
    <name evidence="2" type="ORF">E7027_03475</name>
</gene>
<dbReference type="Proteomes" id="UP000725649">
    <property type="component" value="Unassembled WGS sequence"/>
</dbReference>
<sequence>MLKKFFPHRWVGLKTVEVICLILFYATLAVGIYALGCLIYTFFVSPETLAQNSAPARKLYGFAALQAALACVAELTVAKICSALRKTKNYLSKY</sequence>
<protein>
    <submittedName>
        <fullName evidence="2">Uncharacterized protein</fullName>
    </submittedName>
</protein>
<dbReference type="AlphaFoldDB" id="A0A928DNT0"/>
<keyword evidence="1" id="KW-1133">Transmembrane helix</keyword>
<reference evidence="2" key="1">
    <citation type="submission" date="2019-04" db="EMBL/GenBank/DDBJ databases">
        <title>Evolution of Biomass-Degrading Anaerobic Consortia Revealed by Metagenomics.</title>
        <authorList>
            <person name="Peng X."/>
        </authorList>
    </citation>
    <scope>NUCLEOTIDE SEQUENCE</scope>
    <source>
        <strain evidence="2">SIG66</strain>
    </source>
</reference>